<dbReference type="InterPro" id="IPR036047">
    <property type="entry name" value="F-box-like_dom_sf"/>
</dbReference>
<proteinExistence type="predicted"/>
<evidence type="ECO:0008006" key="3">
    <source>
        <dbReference type="Google" id="ProtNLM"/>
    </source>
</evidence>
<organism evidence="1 2">
    <name type="scientific">Steccherinum ochraceum</name>
    <dbReference type="NCBI Taxonomy" id="92696"/>
    <lineage>
        <taxon>Eukaryota</taxon>
        <taxon>Fungi</taxon>
        <taxon>Dikarya</taxon>
        <taxon>Basidiomycota</taxon>
        <taxon>Agaricomycotina</taxon>
        <taxon>Agaricomycetes</taxon>
        <taxon>Polyporales</taxon>
        <taxon>Steccherinaceae</taxon>
        <taxon>Steccherinum</taxon>
    </lineage>
</organism>
<dbReference type="AlphaFoldDB" id="A0A4R0R6I1"/>
<dbReference type="EMBL" id="RWJN01000406">
    <property type="protein sequence ID" value="TCD62056.1"/>
    <property type="molecule type" value="Genomic_DNA"/>
</dbReference>
<evidence type="ECO:0000313" key="1">
    <source>
        <dbReference type="EMBL" id="TCD62056.1"/>
    </source>
</evidence>
<comment type="caution">
    <text evidence="1">The sequence shown here is derived from an EMBL/GenBank/DDBJ whole genome shotgun (WGS) entry which is preliminary data.</text>
</comment>
<gene>
    <name evidence="1" type="ORF">EIP91_007515</name>
</gene>
<dbReference type="Proteomes" id="UP000292702">
    <property type="component" value="Unassembled WGS sequence"/>
</dbReference>
<keyword evidence="2" id="KW-1185">Reference proteome</keyword>
<protein>
    <recommendedName>
        <fullName evidence="3">F-box domain-containing protein</fullName>
    </recommendedName>
</protein>
<dbReference type="OrthoDB" id="2724825at2759"/>
<evidence type="ECO:0000313" key="2">
    <source>
        <dbReference type="Proteomes" id="UP000292702"/>
    </source>
</evidence>
<sequence length="464" mass="52732">MDIQTPNEADSAISRLPRELLDLVVSHLAQDKLALKHCTLVSRYWRVSTRALLFHTLSIHDHGGPQHYPPDFECCGDNQFAFDAFRRFLWSPPPLSRDLPPLIKSLKISYGWSDIHRTTINVADLDLVLARLPALDELYLRSISLQPAPSGMKLHGWSYPKPLTKLVLWGIKMELPSWATGDQQRREGTGCPFVELLGLFSDIKMVHATNVGFMLDDDERRWLYWDDDERTDAAVSQLSALRVQQLYLELDPYANAVPKSHADFLRLLDRSVSLQGLSSLNVTEEPAIVRAVLEGVGNRLESLGLTVSVAADDYTDQDLYGVAFCTSLSRCEFRLQDIYPDDLALDFGLLFSVIDHIPVTVCHMTIDFQFSSRERPDDIESDGVTLNYLISLDCNKLENVMMRRFPSTQLLFKFSVGSWDDASNRDFNREIAFIREHLPSLVKRQLLSFENVEMSACPPWPGEN</sequence>
<name>A0A4R0R6I1_9APHY</name>
<dbReference type="SUPFAM" id="SSF81383">
    <property type="entry name" value="F-box domain"/>
    <property type="match status" value="1"/>
</dbReference>
<accession>A0A4R0R6I1</accession>
<reference evidence="1 2" key="1">
    <citation type="submission" date="2018-11" db="EMBL/GenBank/DDBJ databases">
        <title>Genome assembly of Steccherinum ochraceum LE-BIN_3174, the white-rot fungus of the Steccherinaceae family (The Residual Polyporoid clade, Polyporales, Basidiomycota).</title>
        <authorList>
            <person name="Fedorova T.V."/>
            <person name="Glazunova O.A."/>
            <person name="Landesman E.O."/>
            <person name="Moiseenko K.V."/>
            <person name="Psurtseva N.V."/>
            <person name="Savinova O.S."/>
            <person name="Shakhova N.V."/>
            <person name="Tyazhelova T.V."/>
            <person name="Vasina D.V."/>
        </authorList>
    </citation>
    <scope>NUCLEOTIDE SEQUENCE [LARGE SCALE GENOMIC DNA]</scope>
    <source>
        <strain evidence="1 2">LE-BIN_3174</strain>
    </source>
</reference>